<feature type="region of interest" description="Disordered" evidence="1">
    <location>
        <begin position="19"/>
        <end position="103"/>
    </location>
</feature>
<feature type="compositionally biased region" description="Gly residues" evidence="1">
    <location>
        <begin position="83"/>
        <end position="95"/>
    </location>
</feature>
<dbReference type="EMBL" id="MUHB01000010">
    <property type="protein sequence ID" value="OXB04334.1"/>
    <property type="molecule type" value="Genomic_DNA"/>
</dbReference>
<evidence type="ECO:0000313" key="4">
    <source>
        <dbReference type="EMBL" id="SHL54490.1"/>
    </source>
</evidence>
<dbReference type="EMBL" id="FRBX01000001">
    <property type="protein sequence ID" value="SHL54490.1"/>
    <property type="molecule type" value="Genomic_DNA"/>
</dbReference>
<evidence type="ECO:0000313" key="5">
    <source>
        <dbReference type="Proteomes" id="UP000184216"/>
    </source>
</evidence>
<dbReference type="RefSeq" id="WP_073393845.1">
    <property type="nucleotide sequence ID" value="NZ_FRBX01000001.1"/>
</dbReference>
<feature type="chain" id="PRO_5044210154" evidence="2">
    <location>
        <begin position="21"/>
        <end position="103"/>
    </location>
</feature>
<reference evidence="3 6" key="1">
    <citation type="submission" date="2016-11" db="EMBL/GenBank/DDBJ databases">
        <title>Whole genomes of Flavobacteriaceae.</title>
        <authorList>
            <person name="Stine C."/>
            <person name="Li C."/>
            <person name="Tadesse D."/>
        </authorList>
    </citation>
    <scope>NUCLEOTIDE SEQUENCE [LARGE SCALE GENOMIC DNA]</scope>
    <source>
        <strain evidence="3 6">ATCC 19366</strain>
    </source>
</reference>
<evidence type="ECO:0000313" key="3">
    <source>
        <dbReference type="EMBL" id="OXB04334.1"/>
    </source>
</evidence>
<dbReference type="Proteomes" id="UP000184216">
    <property type="component" value="Unassembled WGS sequence"/>
</dbReference>
<dbReference type="Proteomes" id="UP000198431">
    <property type="component" value="Unassembled WGS sequence"/>
</dbReference>
<dbReference type="AlphaFoldDB" id="A0AB36P2Y9"/>
<comment type="caution">
    <text evidence="3">The sequence shown here is derived from an EMBL/GenBank/DDBJ whole genome shotgun (WGS) entry which is preliminary data.</text>
</comment>
<feature type="compositionally biased region" description="Basic and acidic residues" evidence="1">
    <location>
        <begin position="52"/>
        <end position="63"/>
    </location>
</feature>
<protein>
    <submittedName>
        <fullName evidence="3">Uncharacterized protein</fullName>
    </submittedName>
</protein>
<evidence type="ECO:0000313" key="6">
    <source>
        <dbReference type="Proteomes" id="UP000198431"/>
    </source>
</evidence>
<sequence>MKNLFLTCAMIMFLGSAAMAQDTQKKKQSKSTTDTTTVQKTNKKSTTTYKNDPAHKEHTDKSKTTSPSTPNSTIPRDTTKPGYGTGSGSDGGVGTGTDTKKKP</sequence>
<feature type="compositionally biased region" description="Low complexity" evidence="1">
    <location>
        <begin position="64"/>
        <end position="73"/>
    </location>
</feature>
<reference evidence="4 5" key="2">
    <citation type="submission" date="2016-11" db="EMBL/GenBank/DDBJ databases">
        <authorList>
            <person name="Varghese N."/>
            <person name="Submissions S."/>
        </authorList>
    </citation>
    <scope>NUCLEOTIDE SEQUENCE [LARGE SCALE GENOMIC DNA]</scope>
    <source>
        <strain evidence="4 5">DSM 6368</strain>
    </source>
</reference>
<proteinExistence type="predicted"/>
<name>A0AB36P2Y9_9FLAO</name>
<keyword evidence="2" id="KW-0732">Signal</keyword>
<evidence type="ECO:0000256" key="1">
    <source>
        <dbReference type="SAM" id="MobiDB-lite"/>
    </source>
</evidence>
<gene>
    <name evidence="3" type="ORF">B0A72_12600</name>
    <name evidence="4" type="ORF">SAMN05444387_0866</name>
</gene>
<organism evidence="3 6">
    <name type="scientific">Flavobacterium pectinovorum</name>
    <dbReference type="NCBI Taxonomy" id="29533"/>
    <lineage>
        <taxon>Bacteria</taxon>
        <taxon>Pseudomonadati</taxon>
        <taxon>Bacteroidota</taxon>
        <taxon>Flavobacteriia</taxon>
        <taxon>Flavobacteriales</taxon>
        <taxon>Flavobacteriaceae</taxon>
        <taxon>Flavobacterium</taxon>
    </lineage>
</organism>
<feature type="signal peptide" evidence="2">
    <location>
        <begin position="1"/>
        <end position="20"/>
    </location>
</feature>
<feature type="compositionally biased region" description="Low complexity" evidence="1">
    <location>
        <begin position="30"/>
        <end position="51"/>
    </location>
</feature>
<keyword evidence="5" id="KW-1185">Reference proteome</keyword>
<accession>A0AB36P2Y9</accession>
<evidence type="ECO:0000256" key="2">
    <source>
        <dbReference type="SAM" id="SignalP"/>
    </source>
</evidence>